<dbReference type="AlphaFoldDB" id="A0A0W8G2R8"/>
<reference evidence="1" key="1">
    <citation type="journal article" date="2015" name="Proc. Natl. Acad. Sci. U.S.A.">
        <title>Networks of energetic and metabolic interactions define dynamics in microbial communities.</title>
        <authorList>
            <person name="Embree M."/>
            <person name="Liu J.K."/>
            <person name="Al-Bassam M.M."/>
            <person name="Zengler K."/>
        </authorList>
    </citation>
    <scope>NUCLEOTIDE SEQUENCE</scope>
</reference>
<evidence type="ECO:0000313" key="1">
    <source>
        <dbReference type="EMBL" id="KUG27329.1"/>
    </source>
</evidence>
<dbReference type="EMBL" id="LNQE01000341">
    <property type="protein sequence ID" value="KUG27329.1"/>
    <property type="molecule type" value="Genomic_DNA"/>
</dbReference>
<name>A0A0W8G2R8_9ZZZZ</name>
<organism evidence="1">
    <name type="scientific">hydrocarbon metagenome</name>
    <dbReference type="NCBI Taxonomy" id="938273"/>
    <lineage>
        <taxon>unclassified sequences</taxon>
        <taxon>metagenomes</taxon>
        <taxon>ecological metagenomes</taxon>
    </lineage>
</organism>
<gene>
    <name evidence="1" type="ORF">ASZ90_002831</name>
</gene>
<proteinExistence type="predicted"/>
<sequence length="72" mass="8071">MLDTAYLDKIQTYITSGDMAFDFENGDEDRKGLILDFLERLMDLAELADETATQLIFKGSALEAFLGTKSDK</sequence>
<protein>
    <submittedName>
        <fullName evidence="1">Uncharacterized protein</fullName>
    </submittedName>
</protein>
<accession>A0A0W8G2R8</accession>
<comment type="caution">
    <text evidence="1">The sequence shown here is derived from an EMBL/GenBank/DDBJ whole genome shotgun (WGS) entry which is preliminary data.</text>
</comment>